<evidence type="ECO:0000313" key="2">
    <source>
        <dbReference type="EMBL" id="QEL13478.1"/>
    </source>
</evidence>
<dbReference type="InterPro" id="IPR008930">
    <property type="entry name" value="Terpenoid_cyclase/PrenylTrfase"/>
</dbReference>
<feature type="signal peptide" evidence="1">
    <location>
        <begin position="1"/>
        <end position="22"/>
    </location>
</feature>
<reference evidence="3" key="1">
    <citation type="submission" date="2019-08" db="EMBL/GenBank/DDBJ databases">
        <title>Limnoglobus roseus gen. nov., sp. nov., a novel freshwater planctomycete with a giant genome from the family Gemmataceae.</title>
        <authorList>
            <person name="Kulichevskaya I.S."/>
            <person name="Naumoff D.G."/>
            <person name="Miroshnikov K."/>
            <person name="Ivanova A."/>
            <person name="Philippov D.A."/>
            <person name="Hakobyan A."/>
            <person name="Rijpstra I.C."/>
            <person name="Sinninghe Damste J.S."/>
            <person name="Liesack W."/>
            <person name="Dedysh S.N."/>
        </authorList>
    </citation>
    <scope>NUCLEOTIDE SEQUENCE [LARGE SCALE GENOMIC DNA]</scope>
    <source>
        <strain evidence="3">PX52</strain>
    </source>
</reference>
<sequence>MRPILSISFLATLGLAVMPAAAQSPPPGLLPPSITGRPVPEAVTPVAASVPKQPSIARFQNLQNYPPDTASTVLGMRAAAEWLAKRQQPQGRFLFGVNPALRTPIDGDSDYRQALATWAVCQAANFTADEKLTACGGQAVLGLLALTKDDPADATCKTPTLLPTGGNPVGFAAALALSIYSLPTADPKLLAEAEKLCGFLRKQVQADGSVACGDDADAVNVYPGLALQALAASRRVRPEAAKDAVLAKSLAQYRTKFKAAPHANFAGTMIPAAAEFCLETKDANAAGMVFEMADWLCAAQYGKADGQHVLWAGAFRTDSLPAATEPGFESAHAVRGLAAACQLIRQGVPDLTRYPKYRAAAVEGLAFTRGLQFTVENTGHFMADFRTQYLLGGVRTALTDGNIRADATALAGLAFQRFLESGAEQQ</sequence>
<dbReference type="RefSeq" id="WP_149108448.1">
    <property type="nucleotide sequence ID" value="NZ_CP042425.1"/>
</dbReference>
<name>A0A5C1A8R1_9BACT</name>
<dbReference type="OrthoDB" id="268363at2"/>
<feature type="chain" id="PRO_5022833603" evidence="1">
    <location>
        <begin position="23"/>
        <end position="426"/>
    </location>
</feature>
<proteinExistence type="predicted"/>
<dbReference type="SUPFAM" id="SSF48239">
    <property type="entry name" value="Terpenoid cyclases/Protein prenyltransferases"/>
    <property type="match status" value="1"/>
</dbReference>
<dbReference type="AlphaFoldDB" id="A0A5C1A8R1"/>
<keyword evidence="1" id="KW-0732">Signal</keyword>
<dbReference type="KEGG" id="lrs:PX52LOC_00335"/>
<dbReference type="EMBL" id="CP042425">
    <property type="protein sequence ID" value="QEL13478.1"/>
    <property type="molecule type" value="Genomic_DNA"/>
</dbReference>
<dbReference type="Proteomes" id="UP000324974">
    <property type="component" value="Chromosome"/>
</dbReference>
<keyword evidence="3" id="KW-1185">Reference proteome</keyword>
<accession>A0A5C1A8R1</accession>
<protein>
    <submittedName>
        <fullName evidence="2">Uncharacterized protein</fullName>
    </submittedName>
</protein>
<evidence type="ECO:0000256" key="1">
    <source>
        <dbReference type="SAM" id="SignalP"/>
    </source>
</evidence>
<gene>
    <name evidence="2" type="ORF">PX52LOC_00335</name>
</gene>
<organism evidence="2 3">
    <name type="scientific">Limnoglobus roseus</name>
    <dbReference type="NCBI Taxonomy" id="2598579"/>
    <lineage>
        <taxon>Bacteria</taxon>
        <taxon>Pseudomonadati</taxon>
        <taxon>Planctomycetota</taxon>
        <taxon>Planctomycetia</taxon>
        <taxon>Gemmatales</taxon>
        <taxon>Gemmataceae</taxon>
        <taxon>Limnoglobus</taxon>
    </lineage>
</organism>
<evidence type="ECO:0000313" key="3">
    <source>
        <dbReference type="Proteomes" id="UP000324974"/>
    </source>
</evidence>